<dbReference type="STRING" id="1300342.I596_2804"/>
<keyword evidence="5" id="KW-0949">S-adenosyl-L-methionine</keyword>
<keyword evidence="9" id="KW-1185">Reference proteome</keyword>
<evidence type="ECO:0000256" key="7">
    <source>
        <dbReference type="ARBA" id="ARBA00049120"/>
    </source>
</evidence>
<evidence type="ECO:0000313" key="8">
    <source>
        <dbReference type="EMBL" id="ANB18798.1"/>
    </source>
</evidence>
<comment type="similarity">
    <text evidence="1">Belongs to the N(4)/N(6)-methyltransferase family. N(4) subfamily.</text>
</comment>
<dbReference type="InterPro" id="IPR029063">
    <property type="entry name" value="SAM-dependent_MTases_sf"/>
</dbReference>
<comment type="catalytic activity">
    <reaction evidence="7">
        <text>a 2'-deoxycytidine in DNA + S-adenosyl-L-methionine = an N(4)-methyl-2'-deoxycytidine in DNA + S-adenosyl-L-homocysteine + H(+)</text>
        <dbReference type="Rhea" id="RHEA:16857"/>
        <dbReference type="Rhea" id="RHEA-COMP:11369"/>
        <dbReference type="Rhea" id="RHEA-COMP:13674"/>
        <dbReference type="ChEBI" id="CHEBI:15378"/>
        <dbReference type="ChEBI" id="CHEBI:57856"/>
        <dbReference type="ChEBI" id="CHEBI:59789"/>
        <dbReference type="ChEBI" id="CHEBI:85452"/>
        <dbReference type="ChEBI" id="CHEBI:137933"/>
        <dbReference type="EC" id="2.1.1.113"/>
    </reaction>
</comment>
<evidence type="ECO:0000256" key="5">
    <source>
        <dbReference type="ARBA" id="ARBA00022691"/>
    </source>
</evidence>
<gene>
    <name evidence="8" type="ORF">I596_2804</name>
</gene>
<organism evidence="8 9">
    <name type="scientific">Dokdonella koreensis DS-123</name>
    <dbReference type="NCBI Taxonomy" id="1300342"/>
    <lineage>
        <taxon>Bacteria</taxon>
        <taxon>Pseudomonadati</taxon>
        <taxon>Pseudomonadota</taxon>
        <taxon>Gammaproteobacteria</taxon>
        <taxon>Lysobacterales</taxon>
        <taxon>Rhodanobacteraceae</taxon>
        <taxon>Dokdonella</taxon>
    </lineage>
</organism>
<dbReference type="Gene3D" id="3.40.50.150">
    <property type="entry name" value="Vaccinia Virus protein VP39"/>
    <property type="match status" value="1"/>
</dbReference>
<keyword evidence="6" id="KW-0680">Restriction system</keyword>
<evidence type="ECO:0000256" key="1">
    <source>
        <dbReference type="ARBA" id="ARBA00010203"/>
    </source>
</evidence>
<dbReference type="Proteomes" id="UP000076830">
    <property type="component" value="Chromosome"/>
</dbReference>
<dbReference type="KEGG" id="dko:I596_2804"/>
<dbReference type="EC" id="2.1.1.113" evidence="2"/>
<dbReference type="GO" id="GO:0032259">
    <property type="term" value="P:methylation"/>
    <property type="evidence" value="ECO:0007669"/>
    <property type="project" value="UniProtKB-KW"/>
</dbReference>
<dbReference type="PATRIC" id="fig|1300342.3.peg.2731"/>
<accession>A0A160DW39</accession>
<dbReference type="InterPro" id="IPR017985">
    <property type="entry name" value="MeTrfase_CN4_CS"/>
</dbReference>
<reference evidence="8 9" key="1">
    <citation type="submission" date="2016-04" db="EMBL/GenBank/DDBJ databases">
        <title>Complete genome sequence of Dokdonella koreensis DS-123T.</title>
        <authorList>
            <person name="Kim J.F."/>
            <person name="Lee H."/>
            <person name="Kwak M.-J."/>
        </authorList>
    </citation>
    <scope>NUCLEOTIDE SEQUENCE [LARGE SCALE GENOMIC DNA]</scope>
    <source>
        <strain evidence="8 9">DS-123</strain>
    </source>
</reference>
<dbReference type="EMBL" id="CP015249">
    <property type="protein sequence ID" value="ANB18798.1"/>
    <property type="molecule type" value="Genomic_DNA"/>
</dbReference>
<dbReference type="AlphaFoldDB" id="A0A160DW39"/>
<keyword evidence="3 8" id="KW-0489">Methyltransferase</keyword>
<protein>
    <recommendedName>
        <fullName evidence="2">site-specific DNA-methyltransferase (cytosine-N(4)-specific)</fullName>
        <ecNumber evidence="2">2.1.1.113</ecNumber>
    </recommendedName>
</protein>
<evidence type="ECO:0000313" key="9">
    <source>
        <dbReference type="Proteomes" id="UP000076830"/>
    </source>
</evidence>
<evidence type="ECO:0000256" key="2">
    <source>
        <dbReference type="ARBA" id="ARBA00012185"/>
    </source>
</evidence>
<evidence type="ECO:0000256" key="3">
    <source>
        <dbReference type="ARBA" id="ARBA00022603"/>
    </source>
</evidence>
<dbReference type="GO" id="GO:0003677">
    <property type="term" value="F:DNA binding"/>
    <property type="evidence" value="ECO:0007669"/>
    <property type="project" value="InterPro"/>
</dbReference>
<dbReference type="SUPFAM" id="SSF53335">
    <property type="entry name" value="S-adenosyl-L-methionine-dependent methyltransferases"/>
    <property type="match status" value="1"/>
</dbReference>
<proteinExistence type="inferred from homology"/>
<dbReference type="REBASE" id="144714">
    <property type="entry name" value="M.Dko123ORF2804P"/>
</dbReference>
<sequence length="264" mass="29667">MPARSKYRPVFYCAFSAILKSCSRWQQRAIKPALDPDKMPQDVRKAFLEQVELMAQAFDEAGDAAAPGPMPDIWHANVLTVTAPAQPVDLIVTSPPYVTSYEYADLHQLSSLWLGYAQDYRELRIGSIGSSQHALNFRRGHAALNHIGRQIVFTLYSQDSAAAEAVANYFLDMQRVAERCLEFLSTKGMAMFVIGNTYYRGVEIDNAAHLTEALLQAGFRSVRAARRRISNKCATPYRDGVGRYTRSRTPRPLYAEEFVLIAHI</sequence>
<dbReference type="GO" id="GO:0015667">
    <property type="term" value="F:site-specific DNA-methyltransferase (cytosine-N4-specific) activity"/>
    <property type="evidence" value="ECO:0007669"/>
    <property type="project" value="UniProtKB-EC"/>
</dbReference>
<dbReference type="PROSITE" id="PS00093">
    <property type="entry name" value="N4_MTASE"/>
    <property type="match status" value="1"/>
</dbReference>
<keyword evidence="4" id="KW-0808">Transferase</keyword>
<evidence type="ECO:0000256" key="4">
    <source>
        <dbReference type="ARBA" id="ARBA00022679"/>
    </source>
</evidence>
<name>A0A160DW39_9GAMM</name>
<evidence type="ECO:0000256" key="6">
    <source>
        <dbReference type="ARBA" id="ARBA00022747"/>
    </source>
</evidence>
<dbReference type="GO" id="GO:0009307">
    <property type="term" value="P:DNA restriction-modification system"/>
    <property type="evidence" value="ECO:0007669"/>
    <property type="project" value="UniProtKB-KW"/>
</dbReference>